<dbReference type="EMBL" id="CP127247">
    <property type="protein sequence ID" value="WIY25055.1"/>
    <property type="molecule type" value="Genomic_DNA"/>
</dbReference>
<organism evidence="1 2">
    <name type="scientific">Parasedimentitalea psychrophila</name>
    <dbReference type="NCBI Taxonomy" id="2997337"/>
    <lineage>
        <taxon>Bacteria</taxon>
        <taxon>Pseudomonadati</taxon>
        <taxon>Pseudomonadota</taxon>
        <taxon>Alphaproteobacteria</taxon>
        <taxon>Rhodobacterales</taxon>
        <taxon>Paracoccaceae</taxon>
        <taxon>Parasedimentitalea</taxon>
    </lineage>
</organism>
<gene>
    <name evidence="1" type="ORF">QPJ95_21620</name>
</gene>
<dbReference type="RefSeq" id="WP_270919908.1">
    <property type="nucleotide sequence ID" value="NZ_CP127247.1"/>
</dbReference>
<evidence type="ECO:0000313" key="2">
    <source>
        <dbReference type="Proteomes" id="UP001238334"/>
    </source>
</evidence>
<keyword evidence="1" id="KW-0645">Protease</keyword>
<keyword evidence="1" id="KW-0378">Hydrolase</keyword>
<dbReference type="GO" id="GO:0008233">
    <property type="term" value="F:peptidase activity"/>
    <property type="evidence" value="ECO:0007669"/>
    <property type="project" value="UniProtKB-KW"/>
</dbReference>
<dbReference type="Proteomes" id="UP001238334">
    <property type="component" value="Chromosome"/>
</dbReference>
<evidence type="ECO:0000313" key="1">
    <source>
        <dbReference type="EMBL" id="WIY25055.1"/>
    </source>
</evidence>
<dbReference type="GO" id="GO:0006508">
    <property type="term" value="P:proteolysis"/>
    <property type="evidence" value="ECO:0007669"/>
    <property type="project" value="UniProtKB-KW"/>
</dbReference>
<keyword evidence="2" id="KW-1185">Reference proteome</keyword>
<sequence length="366" mass="38251">MSNVAQTTSLSLNSQLLPDDKGQVPDWVHLLPTSEGMVQTNDARGPYHVSDAEKIIAASFAEADRLPIDENHATDLAAPKGLPAPAHGWIISMQARADGIWGKVEWSDQGRALLAARAYRNLSPVIAVPLNGSKAVLSILRASLVNRPNFRGLASLNQETDDMSFQKTMAGVLGLSADASEADISTALTALKDNGATATTELQSQLGEIGTALGVADGGDVLAAAKVAKAGLGGETALQASVTELQAANTTLQTSLNALTTDRALDKATAFVTGEMEKGRMIPGPLKDHYISMHQQDPARVEKEINALPKMSGAIIPDVPPEHGGAISLNATELASKATVYQAEQAAAGNEISMSAAVHAVQEDRK</sequence>
<protein>
    <submittedName>
        <fullName evidence="1">Phage protease</fullName>
    </submittedName>
</protein>
<dbReference type="AlphaFoldDB" id="A0A9Y2KXP5"/>
<proteinExistence type="predicted"/>
<name>A0A9Y2KXP5_9RHOB</name>
<dbReference type="Pfam" id="PF10123">
    <property type="entry name" value="Mu-like_Pro"/>
    <property type="match status" value="1"/>
</dbReference>
<dbReference type="KEGG" id="ppso:QPJ95_21620"/>
<dbReference type="InterPro" id="IPR012106">
    <property type="entry name" value="Phage_Mu_Gp1"/>
</dbReference>
<reference evidence="1 2" key="1">
    <citation type="submission" date="2023-06" db="EMBL/GenBank/DDBJ databases">
        <title>Parasedimentitalea psychrophila sp. nov., a psychrophilic bacterium isolated from deep-sea sediment.</title>
        <authorList>
            <person name="Li A."/>
        </authorList>
    </citation>
    <scope>NUCLEOTIDE SEQUENCE [LARGE SCALE GENOMIC DNA]</scope>
    <source>
        <strain evidence="1 2">QS115</strain>
    </source>
</reference>
<accession>A0A9Y2KXP5</accession>